<dbReference type="Gene3D" id="1.20.5.340">
    <property type="match status" value="1"/>
</dbReference>
<dbReference type="GO" id="GO:0030866">
    <property type="term" value="P:cortical actin cytoskeleton organization"/>
    <property type="evidence" value="ECO:0007669"/>
    <property type="project" value="TreeGrafter"/>
</dbReference>
<dbReference type="SUPFAM" id="SSF56112">
    <property type="entry name" value="Protein kinase-like (PK-like)"/>
    <property type="match status" value="1"/>
</dbReference>
<dbReference type="InterPro" id="IPR017441">
    <property type="entry name" value="Protein_kinase_ATP_BS"/>
</dbReference>
<evidence type="ECO:0000256" key="20">
    <source>
        <dbReference type="ARBA" id="ARBA00047899"/>
    </source>
</evidence>
<keyword evidence="18" id="KW-0472">Membrane</keyword>
<evidence type="ECO:0000256" key="21">
    <source>
        <dbReference type="ARBA" id="ARBA00048679"/>
    </source>
</evidence>
<evidence type="ECO:0000256" key="12">
    <source>
        <dbReference type="ARBA" id="ARBA00022771"/>
    </source>
</evidence>
<evidence type="ECO:0000256" key="17">
    <source>
        <dbReference type="ARBA" id="ARBA00023054"/>
    </source>
</evidence>
<dbReference type="Gene3D" id="3.30.200.20">
    <property type="entry name" value="Phosphorylase Kinase, domain 1"/>
    <property type="match status" value="1"/>
</dbReference>
<evidence type="ECO:0000256" key="25">
    <source>
        <dbReference type="SAM" id="MobiDB-lite"/>
    </source>
</evidence>
<proteinExistence type="inferred from homology"/>
<feature type="domain" description="AGC-kinase C-terminal" evidence="27">
    <location>
        <begin position="342"/>
        <end position="410"/>
    </location>
</feature>
<dbReference type="GO" id="GO:0072518">
    <property type="term" value="F:Rho-dependent protein serine/threonine kinase activity"/>
    <property type="evidence" value="ECO:0007669"/>
    <property type="project" value="TreeGrafter"/>
</dbReference>
<dbReference type="InterPro" id="IPR015008">
    <property type="entry name" value="ROCK_Rho-bd_dom"/>
</dbReference>
<evidence type="ECO:0000256" key="19">
    <source>
        <dbReference type="ARBA" id="ARBA00023212"/>
    </source>
</evidence>
<dbReference type="PANTHER" id="PTHR22988:SF73">
    <property type="entry name" value="RHO-ASSOCIATED PROTEIN KINASE"/>
    <property type="match status" value="1"/>
</dbReference>
<dbReference type="CDD" id="cd01242">
    <property type="entry name" value="PH_ROCK"/>
    <property type="match status" value="1"/>
</dbReference>
<dbReference type="FunFam" id="2.30.29.30:FF:000308">
    <property type="entry name" value="Rho-associated protein kinase 1"/>
    <property type="match status" value="1"/>
</dbReference>
<evidence type="ECO:0000259" key="28">
    <source>
        <dbReference type="PROSITE" id="PS51859"/>
    </source>
</evidence>
<dbReference type="EMBL" id="CAJHNH020002347">
    <property type="protein sequence ID" value="CAG5126387.1"/>
    <property type="molecule type" value="Genomic_DNA"/>
</dbReference>
<evidence type="ECO:0000256" key="3">
    <source>
        <dbReference type="ARBA" id="ARBA00004370"/>
    </source>
</evidence>
<dbReference type="InterPro" id="IPR000719">
    <property type="entry name" value="Prot_kinase_dom"/>
</dbReference>
<comment type="subcellular location">
    <subcellularLocation>
        <location evidence="2">Cytoplasm</location>
        <location evidence="2">Cytoskeleton</location>
    </subcellularLocation>
    <subcellularLocation>
        <location evidence="3">Membrane</location>
    </subcellularLocation>
</comment>
<dbReference type="SUPFAM" id="SSF57889">
    <property type="entry name" value="Cysteine-rich domain"/>
    <property type="match status" value="1"/>
</dbReference>
<organism evidence="29 30">
    <name type="scientific">Candidula unifasciata</name>
    <dbReference type="NCBI Taxonomy" id="100452"/>
    <lineage>
        <taxon>Eukaryota</taxon>
        <taxon>Metazoa</taxon>
        <taxon>Spiralia</taxon>
        <taxon>Lophotrochozoa</taxon>
        <taxon>Mollusca</taxon>
        <taxon>Gastropoda</taxon>
        <taxon>Heterobranchia</taxon>
        <taxon>Euthyneura</taxon>
        <taxon>Panpulmonata</taxon>
        <taxon>Eupulmonata</taxon>
        <taxon>Stylommatophora</taxon>
        <taxon>Helicina</taxon>
        <taxon>Helicoidea</taxon>
        <taxon>Geomitridae</taxon>
        <taxon>Candidula</taxon>
    </lineage>
</organism>
<reference evidence="29" key="1">
    <citation type="submission" date="2021-04" db="EMBL/GenBank/DDBJ databases">
        <authorList>
            <consortium name="Molecular Ecology Group"/>
        </authorList>
    </citation>
    <scope>NUCLEOTIDE SEQUENCE</scope>
</reference>
<dbReference type="PROSITE" id="PS00107">
    <property type="entry name" value="PROTEIN_KINASE_ATP"/>
    <property type="match status" value="1"/>
</dbReference>
<dbReference type="PROSITE" id="PS51285">
    <property type="entry name" value="AGC_KINASE_CTER"/>
    <property type="match status" value="1"/>
</dbReference>
<keyword evidence="6" id="KW-0963">Cytoplasm</keyword>
<dbReference type="GO" id="GO:0005856">
    <property type="term" value="C:cytoskeleton"/>
    <property type="evidence" value="ECO:0007669"/>
    <property type="project" value="UniProtKB-SubCell"/>
</dbReference>
<keyword evidence="7" id="KW-0723">Serine/threonine-protein kinase</keyword>
<feature type="domain" description="Protein kinase" evidence="26">
    <location>
        <begin position="77"/>
        <end position="339"/>
    </location>
</feature>
<dbReference type="GO" id="GO:0008270">
    <property type="term" value="F:zinc ion binding"/>
    <property type="evidence" value="ECO:0007669"/>
    <property type="project" value="UniProtKB-KW"/>
</dbReference>
<evidence type="ECO:0000259" key="27">
    <source>
        <dbReference type="PROSITE" id="PS51285"/>
    </source>
</evidence>
<dbReference type="InterPro" id="IPR000961">
    <property type="entry name" value="AGC-kinase_C"/>
</dbReference>
<dbReference type="PANTHER" id="PTHR22988">
    <property type="entry name" value="MYOTONIC DYSTROPHY S/T KINASE-RELATED"/>
    <property type="match status" value="1"/>
</dbReference>
<evidence type="ECO:0000256" key="7">
    <source>
        <dbReference type="ARBA" id="ARBA00022527"/>
    </source>
</evidence>
<dbReference type="GO" id="GO:0005524">
    <property type="term" value="F:ATP binding"/>
    <property type="evidence" value="ECO:0007669"/>
    <property type="project" value="UniProtKB-UniRule"/>
</dbReference>
<dbReference type="Gene3D" id="1.10.510.10">
    <property type="entry name" value="Transferase(Phosphotransferase) domain 1"/>
    <property type="match status" value="1"/>
</dbReference>
<dbReference type="GO" id="GO:0000281">
    <property type="term" value="P:mitotic cytokinesis"/>
    <property type="evidence" value="ECO:0007669"/>
    <property type="project" value="TreeGrafter"/>
</dbReference>
<dbReference type="SMART" id="SM00220">
    <property type="entry name" value="S_TKc"/>
    <property type="match status" value="1"/>
</dbReference>
<evidence type="ECO:0000256" key="1">
    <source>
        <dbReference type="ARBA" id="ARBA00001946"/>
    </source>
</evidence>
<dbReference type="Proteomes" id="UP000678393">
    <property type="component" value="Unassembled WGS sequence"/>
</dbReference>
<evidence type="ECO:0000256" key="22">
    <source>
        <dbReference type="PROSITE-ProRule" id="PRU01206"/>
    </source>
</evidence>
<feature type="domain" description="RhoBD" evidence="28">
    <location>
        <begin position="917"/>
        <end position="980"/>
    </location>
</feature>
<dbReference type="Gene3D" id="1.20.5.730">
    <property type="entry name" value="Single helix bin"/>
    <property type="match status" value="1"/>
</dbReference>
<evidence type="ECO:0000256" key="15">
    <source>
        <dbReference type="ARBA" id="ARBA00022840"/>
    </source>
</evidence>
<keyword evidence="11 23" id="KW-0547">Nucleotide-binding</keyword>
<dbReference type="Pfam" id="PF00069">
    <property type="entry name" value="Pkinase"/>
    <property type="match status" value="1"/>
</dbReference>
<dbReference type="PROSITE" id="PS51859">
    <property type="entry name" value="RHO_BD"/>
    <property type="match status" value="1"/>
</dbReference>
<feature type="coiled-coil region" evidence="24">
    <location>
        <begin position="404"/>
        <end position="547"/>
    </location>
</feature>
<evidence type="ECO:0000256" key="14">
    <source>
        <dbReference type="ARBA" id="ARBA00022833"/>
    </source>
</evidence>
<keyword evidence="12" id="KW-0863">Zinc-finger</keyword>
<evidence type="ECO:0000256" key="23">
    <source>
        <dbReference type="PROSITE-ProRule" id="PRU10141"/>
    </source>
</evidence>
<dbReference type="AlphaFoldDB" id="A0A8S3Z9Y6"/>
<protein>
    <recommendedName>
        <fullName evidence="5">non-specific serine/threonine protein kinase</fullName>
        <ecNumber evidence="5">2.7.11.1</ecNumber>
    </recommendedName>
</protein>
<evidence type="ECO:0000256" key="24">
    <source>
        <dbReference type="SAM" id="Coils"/>
    </source>
</evidence>
<keyword evidence="16" id="KW-0460">Magnesium</keyword>
<keyword evidence="10" id="KW-0479">Metal-binding</keyword>
<dbReference type="InterPro" id="IPR046349">
    <property type="entry name" value="C1-like_sf"/>
</dbReference>
<evidence type="ECO:0000256" key="11">
    <source>
        <dbReference type="ARBA" id="ARBA00022741"/>
    </source>
</evidence>
<evidence type="ECO:0000256" key="6">
    <source>
        <dbReference type="ARBA" id="ARBA00022490"/>
    </source>
</evidence>
<dbReference type="FunFam" id="3.30.200.20:FF:000072">
    <property type="entry name" value="Rho-associated protein kinase 2"/>
    <property type="match status" value="1"/>
</dbReference>
<comment type="catalytic activity">
    <reaction evidence="20">
        <text>L-threonyl-[protein] + ATP = O-phospho-L-threonyl-[protein] + ADP + H(+)</text>
        <dbReference type="Rhea" id="RHEA:46608"/>
        <dbReference type="Rhea" id="RHEA-COMP:11060"/>
        <dbReference type="Rhea" id="RHEA-COMP:11605"/>
        <dbReference type="ChEBI" id="CHEBI:15378"/>
        <dbReference type="ChEBI" id="CHEBI:30013"/>
        <dbReference type="ChEBI" id="CHEBI:30616"/>
        <dbReference type="ChEBI" id="CHEBI:61977"/>
        <dbReference type="ChEBI" id="CHEBI:456216"/>
        <dbReference type="EC" id="2.7.11.1"/>
    </reaction>
</comment>
<dbReference type="GO" id="GO:0048598">
    <property type="term" value="P:embryonic morphogenesis"/>
    <property type="evidence" value="ECO:0007669"/>
    <property type="project" value="TreeGrafter"/>
</dbReference>
<comment type="similarity">
    <text evidence="4">Belongs to the protein kinase superfamily. AGC Ser/Thr protein kinase family.</text>
</comment>
<dbReference type="Pfam" id="PF00433">
    <property type="entry name" value="Pkinase_C"/>
    <property type="match status" value="1"/>
</dbReference>
<dbReference type="InterPro" id="IPR057529">
    <property type="entry name" value="MRCK/ROCK_PH"/>
</dbReference>
<dbReference type="SMART" id="SM00133">
    <property type="entry name" value="S_TK_X"/>
    <property type="match status" value="1"/>
</dbReference>
<feature type="binding site" evidence="23">
    <location>
        <position position="106"/>
    </location>
    <ligand>
        <name>ATP</name>
        <dbReference type="ChEBI" id="CHEBI:30616"/>
    </ligand>
</feature>
<keyword evidence="14" id="KW-0862">Zinc</keyword>
<dbReference type="GO" id="GO:0007266">
    <property type="term" value="P:Rho protein signal transduction"/>
    <property type="evidence" value="ECO:0007669"/>
    <property type="project" value="UniProtKB-UniRule"/>
</dbReference>
<dbReference type="InterPro" id="IPR011009">
    <property type="entry name" value="Kinase-like_dom_sf"/>
</dbReference>
<dbReference type="OrthoDB" id="2156623at2759"/>
<dbReference type="EC" id="2.7.11.1" evidence="5"/>
<keyword evidence="8" id="KW-0597">Phosphoprotein</keyword>
<evidence type="ECO:0000256" key="10">
    <source>
        <dbReference type="ARBA" id="ARBA00022723"/>
    </source>
</evidence>
<dbReference type="Gene3D" id="2.30.29.30">
    <property type="entry name" value="Pleckstrin-homology domain (PH domain)/Phosphotyrosine-binding domain (PTB)"/>
    <property type="match status" value="1"/>
</dbReference>
<keyword evidence="19" id="KW-0206">Cytoskeleton</keyword>
<dbReference type="PROSITE" id="PS00108">
    <property type="entry name" value="PROTEIN_KINASE_ST"/>
    <property type="match status" value="1"/>
</dbReference>
<dbReference type="InterPro" id="IPR017892">
    <property type="entry name" value="Pkinase_C"/>
</dbReference>
<dbReference type="GO" id="GO:0031267">
    <property type="term" value="F:small GTPase binding"/>
    <property type="evidence" value="ECO:0007669"/>
    <property type="project" value="InterPro"/>
</dbReference>
<dbReference type="GO" id="GO:1901888">
    <property type="term" value="P:regulation of cell junction assembly"/>
    <property type="evidence" value="ECO:0007669"/>
    <property type="project" value="TreeGrafter"/>
</dbReference>
<evidence type="ECO:0000256" key="4">
    <source>
        <dbReference type="ARBA" id="ARBA00009903"/>
    </source>
</evidence>
<dbReference type="SUPFAM" id="SSF50729">
    <property type="entry name" value="PH domain-like"/>
    <property type="match status" value="1"/>
</dbReference>
<dbReference type="CDD" id="cd20813">
    <property type="entry name" value="C1_ROCK"/>
    <property type="match status" value="1"/>
</dbReference>
<dbReference type="GO" id="GO:0016020">
    <property type="term" value="C:membrane"/>
    <property type="evidence" value="ECO:0007669"/>
    <property type="project" value="UniProtKB-SubCell"/>
</dbReference>
<dbReference type="CDD" id="cd05596">
    <property type="entry name" value="STKc_ROCK"/>
    <property type="match status" value="1"/>
</dbReference>
<dbReference type="GO" id="GO:0031032">
    <property type="term" value="P:actomyosin structure organization"/>
    <property type="evidence" value="ECO:0007669"/>
    <property type="project" value="TreeGrafter"/>
</dbReference>
<keyword evidence="30" id="KW-1185">Reference proteome</keyword>
<comment type="caution">
    <text evidence="29">The sequence shown here is derived from an EMBL/GenBank/DDBJ whole genome shotgun (WGS) entry which is preliminary data.</text>
</comment>
<gene>
    <name evidence="29" type="ORF">CUNI_LOCUS11945</name>
</gene>
<evidence type="ECO:0000313" key="29">
    <source>
        <dbReference type="EMBL" id="CAG5126387.1"/>
    </source>
</evidence>
<dbReference type="GO" id="GO:0005737">
    <property type="term" value="C:cytoplasm"/>
    <property type="evidence" value="ECO:0007669"/>
    <property type="project" value="TreeGrafter"/>
</dbReference>
<name>A0A8S3Z9Y6_9EUPU</name>
<evidence type="ECO:0000256" key="13">
    <source>
        <dbReference type="ARBA" id="ARBA00022777"/>
    </source>
</evidence>
<dbReference type="CDD" id="cd22250">
    <property type="entry name" value="ROCK_SBD"/>
    <property type="match status" value="1"/>
</dbReference>
<comment type="catalytic activity">
    <reaction evidence="21">
        <text>L-seryl-[protein] + ATP = O-phospho-L-seryl-[protein] + ADP + H(+)</text>
        <dbReference type="Rhea" id="RHEA:17989"/>
        <dbReference type="Rhea" id="RHEA-COMP:9863"/>
        <dbReference type="Rhea" id="RHEA-COMP:11604"/>
        <dbReference type="ChEBI" id="CHEBI:15378"/>
        <dbReference type="ChEBI" id="CHEBI:29999"/>
        <dbReference type="ChEBI" id="CHEBI:30616"/>
        <dbReference type="ChEBI" id="CHEBI:83421"/>
        <dbReference type="ChEBI" id="CHEBI:456216"/>
        <dbReference type="EC" id="2.7.11.1"/>
    </reaction>
</comment>
<dbReference type="SUPFAM" id="SSF103652">
    <property type="entry name" value="G protein-binding domain"/>
    <property type="match status" value="1"/>
</dbReference>
<feature type="region of interest" description="Disordered" evidence="25">
    <location>
        <begin position="984"/>
        <end position="1003"/>
    </location>
</feature>
<comment type="cofactor">
    <cofactor evidence="1">
        <name>Mg(2+)</name>
        <dbReference type="ChEBI" id="CHEBI:18420"/>
    </cofactor>
</comment>
<evidence type="ECO:0000256" key="9">
    <source>
        <dbReference type="ARBA" id="ARBA00022679"/>
    </source>
</evidence>
<dbReference type="PROSITE" id="PS50011">
    <property type="entry name" value="PROTEIN_KINASE_DOM"/>
    <property type="match status" value="1"/>
</dbReference>
<evidence type="ECO:0000256" key="2">
    <source>
        <dbReference type="ARBA" id="ARBA00004245"/>
    </source>
</evidence>
<dbReference type="Pfam" id="PF25346">
    <property type="entry name" value="PH_MRCK"/>
    <property type="match status" value="1"/>
</dbReference>
<dbReference type="Pfam" id="PF08912">
    <property type="entry name" value="Rho_Binding"/>
    <property type="match status" value="1"/>
</dbReference>
<evidence type="ECO:0000256" key="5">
    <source>
        <dbReference type="ARBA" id="ARBA00012513"/>
    </source>
</evidence>
<keyword evidence="9" id="KW-0808">Transferase</keyword>
<keyword evidence="13" id="KW-0418">Kinase</keyword>
<dbReference type="InterPro" id="IPR008271">
    <property type="entry name" value="Ser/Thr_kinase_AS"/>
</dbReference>
<accession>A0A8S3Z9Y6</accession>
<dbReference type="InterPro" id="IPR050839">
    <property type="entry name" value="Rho-assoc_Ser/Thr_Kinase"/>
</dbReference>
<keyword evidence="15 23" id="KW-0067">ATP-binding</keyword>
<feature type="non-terminal residue" evidence="29">
    <location>
        <position position="1"/>
    </location>
</feature>
<evidence type="ECO:0000256" key="16">
    <source>
        <dbReference type="ARBA" id="ARBA00022842"/>
    </source>
</evidence>
<evidence type="ECO:0000256" key="18">
    <source>
        <dbReference type="ARBA" id="ARBA00023136"/>
    </source>
</evidence>
<evidence type="ECO:0000256" key="8">
    <source>
        <dbReference type="ARBA" id="ARBA00022553"/>
    </source>
</evidence>
<dbReference type="InterPro" id="IPR011993">
    <property type="entry name" value="PH-like_dom_sf"/>
</dbReference>
<dbReference type="FunFam" id="1.10.510.10:FF:000047">
    <property type="entry name" value="Rho-associated protein kinase 1"/>
    <property type="match status" value="1"/>
</dbReference>
<dbReference type="Gene3D" id="3.30.60.20">
    <property type="match status" value="1"/>
</dbReference>
<sequence>MVMSDPDYRRRLAELEEGLKNPNSAIHVDGLLDGITAFVTDLDHPAIKRIKNVEHFLERYARSVELIKNNRMKAADFDVVKVIGRGAFGEVQLVRHKATKAVFAMKLLSKYEMLKRSDSAYYWEEREIMANANSEWIVQLHFAFQNSKFLYMVMDYMPGGDLVNLMSNYDVPEKWAKFYCAEVVLALNAIHSMGFVHRDVKPDNMLLDATGHLKLTDFGTCMRMDKDGLVHSDTAVGTPDYISPEVLKSQGGEGCYGRECDWWSVGVFLFEMLVGDTPFYADSLVGTYGKIMDHKRSLNFPTDIEMSDKAKDLICAFLTDRTERLGRNGVEEIKRHPFFRNDTWTWENIRQTVPPVVPELSSDVDTSNFDEIEKDEAPEETFQSPKAFAGNHLPFIGFTYSRECGRLEEEIRLLKEESRNLRASKEELDKKCQLKTEELDRLSQEYSMLKLESVEYERNIVYAKHDLKETQRKLEVEADNRKKAEIMLKEKEKQLEYEFSTRQQITDNTVHSKEKISNLEKMVNDLKEKLRQEMESSNKQKKLYTELQQQLQSSKQSLLKDNYALQSSLDAERNARLTESSRAQELADRLQALYNGQEEFQKKERSYIQDIQHMQSKLYQLEKNLSSIELERDSFKTKWEAEKQAHKETVEEYMANKSREIITGSANSDAVRELQIKLDQEKVLRQKLDAKLLEAEKRNSELSVDVAQLTQSNQSLKAELKMEIDKNKNISLQVEQEGQRRNLLNTDIKNLQQELQRMKTKEKQQAKEIEDMKEEKKRIDEEIKKLKEEGSVSEMQITELTEQLEAETYFSSLYKTQVKELKEEVDEKNKQIQDLTSDIQNMLQEKDSMGAQLQLALAKADSEQLARQIAEEQLSDVEKEKTMLDLEIKEFMSRHKSEMNKKESTIAALEKMKFTYESDLDRLVQEKNEINKQIKAMSEDMAKKPDNNEIEKLKKQLEDEKLKKIQAVNKLAEIMNKRVFADRHGGKNKSAEAELKRKEKENRKLQQELTMEREKYNKMIEKMQRDVLEAQQSVYEESQARQRLQMEIDAKDSEMEQLRQKLSLSTSDSMSIYSGNNEDSIVSSSEDSANTYMEGWLAVPNRNNIKKYGWKKQFVVVSSRKVLFYASENEKQNTDPIMVLDIDKLFHVRPVSQGDVYRADAKDIPRIFQILYASEGENRKPEDGAQEAVSSAVDRTASIIYKGHDFTPFTFRTPTSCDSCHKPVWHVIHPPPALECK</sequence>
<keyword evidence="17 22" id="KW-0175">Coiled coil</keyword>
<evidence type="ECO:0000313" key="30">
    <source>
        <dbReference type="Proteomes" id="UP000678393"/>
    </source>
</evidence>
<evidence type="ECO:0000259" key="26">
    <source>
        <dbReference type="PROSITE" id="PS50011"/>
    </source>
</evidence>